<dbReference type="GO" id="GO:0031012">
    <property type="term" value="C:extracellular matrix"/>
    <property type="evidence" value="ECO:0007669"/>
    <property type="project" value="TreeGrafter"/>
</dbReference>
<accession>A0A1L6RCG0</accession>
<gene>
    <name evidence="2" type="ORF">FOL01_1311</name>
</gene>
<dbReference type="GO" id="GO:0005615">
    <property type="term" value="C:extracellular space"/>
    <property type="evidence" value="ECO:0007669"/>
    <property type="project" value="TreeGrafter"/>
</dbReference>
<evidence type="ECO:0000256" key="1">
    <source>
        <dbReference type="SAM" id="MobiDB-lite"/>
    </source>
</evidence>
<dbReference type="Gene3D" id="6.10.140.2190">
    <property type="match status" value="1"/>
</dbReference>
<evidence type="ECO:0000313" key="3">
    <source>
        <dbReference type="Proteomes" id="UP000185473"/>
    </source>
</evidence>
<sequence>MSKLLKRLNDNQNKVADTNGIMKLQAWDYGVAQDLTNKQITATIANAGGFLFDIDLVSNGTEIDLDFKDSQLQKLTPDTYFLEIKVTDKDGDVSVFPTEGYATFTINKNLHATEGALVPQITFDTVLADVKKAVDKKVADYTSTIAKDDKGDTGPQGPQGIQGKQGIQGPKGDKGDTGATGPQGPKGTTGATGPKGDKGDTGPTGPAGKDGVVDYNMTVNTTGDQSATGTKSFTDVNVSHILKADWLHKHVATNNSYANFLEVIDDSYGDNKPHSLGTYFTGKSDGSGVTITGNGLTGIGGGESINNLFIAIQNGTSDSTALPFTTMNSEHLIAASDGGIYFMTNQQSGISYDNIWRLNGNGYWDRYDVSSSKWINVIPNTSGVLAQDSSVVHNTGNETVAGNKTFSGNTTIGGTLMTDSGWKNMSLASGVKATVARYRLLNGVVYIQVLDVIADVGKVFATLPAGYRPPHWIWESYFSANKSGNFLIVDNGEVSRASSTTPGTDSGTKASFEVSYPID</sequence>
<feature type="compositionally biased region" description="Low complexity" evidence="1">
    <location>
        <begin position="177"/>
        <end position="194"/>
    </location>
</feature>
<feature type="compositionally biased region" description="Low complexity" evidence="1">
    <location>
        <begin position="201"/>
        <end position="210"/>
    </location>
</feature>
<keyword evidence="3" id="KW-1185">Reference proteome</keyword>
<dbReference type="RefSeq" id="WP_083603457.1">
    <property type="nucleotide sequence ID" value="NZ_CP014332.1"/>
</dbReference>
<protein>
    <submittedName>
        <fullName evidence="2">Phage tail fiber protein</fullName>
    </submittedName>
</protein>
<dbReference type="Pfam" id="PF01391">
    <property type="entry name" value="Collagen"/>
    <property type="match status" value="1"/>
</dbReference>
<feature type="region of interest" description="Disordered" evidence="1">
    <location>
        <begin position="145"/>
        <end position="211"/>
    </location>
</feature>
<reference evidence="2 3" key="1">
    <citation type="submission" date="2016-02" db="EMBL/GenBank/DDBJ databases">
        <title>Complete Genome Sequence of Weissella jogaejeotgali FOL01.</title>
        <authorList>
            <person name="Lee J.-H."/>
            <person name="Ku H.-J."/>
        </authorList>
    </citation>
    <scope>NUCLEOTIDE SEQUENCE [LARGE SCALE GENOMIC DNA]</scope>
    <source>
        <strain evidence="2 3">FOL01</strain>
    </source>
</reference>
<dbReference type="STRING" id="1631871.FOL01_1311"/>
<evidence type="ECO:0000313" key="2">
    <source>
        <dbReference type="EMBL" id="APS42170.1"/>
    </source>
</evidence>
<organism evidence="2 3">
    <name type="scientific">Weissella jogaejeotgali</name>
    <dbReference type="NCBI Taxonomy" id="1631871"/>
    <lineage>
        <taxon>Bacteria</taxon>
        <taxon>Bacillati</taxon>
        <taxon>Bacillota</taxon>
        <taxon>Bacilli</taxon>
        <taxon>Lactobacillales</taxon>
        <taxon>Lactobacillaceae</taxon>
        <taxon>Weissella</taxon>
    </lineage>
</organism>
<dbReference type="EMBL" id="CP014332">
    <property type="protein sequence ID" value="APS42170.1"/>
    <property type="molecule type" value="Genomic_DNA"/>
</dbReference>
<dbReference type="PANTHER" id="PTHR24023">
    <property type="entry name" value="COLLAGEN ALPHA"/>
    <property type="match status" value="1"/>
</dbReference>
<dbReference type="PANTHER" id="PTHR24023:SF1082">
    <property type="entry name" value="COLLAGEN TRIPLE HELIX REPEAT"/>
    <property type="match status" value="1"/>
</dbReference>
<dbReference type="GO" id="GO:0030198">
    <property type="term" value="P:extracellular matrix organization"/>
    <property type="evidence" value="ECO:0007669"/>
    <property type="project" value="TreeGrafter"/>
</dbReference>
<name>A0A1L6RCG0_9LACO</name>
<dbReference type="InterPro" id="IPR050149">
    <property type="entry name" value="Collagen_superfamily"/>
</dbReference>
<dbReference type="InterPro" id="IPR008160">
    <property type="entry name" value="Collagen"/>
</dbReference>
<dbReference type="GO" id="GO:0030020">
    <property type="term" value="F:extracellular matrix structural constituent conferring tensile strength"/>
    <property type="evidence" value="ECO:0007669"/>
    <property type="project" value="TreeGrafter"/>
</dbReference>
<feature type="compositionally biased region" description="Low complexity" evidence="1">
    <location>
        <begin position="153"/>
        <end position="170"/>
    </location>
</feature>
<proteinExistence type="predicted"/>
<dbReference type="KEGG" id="wjo:FOL01_1311"/>
<dbReference type="AlphaFoldDB" id="A0A1L6RCG0"/>
<dbReference type="SUPFAM" id="SSF69349">
    <property type="entry name" value="Phage fibre proteins"/>
    <property type="match status" value="1"/>
</dbReference>
<dbReference type="Proteomes" id="UP000185473">
    <property type="component" value="Chromosome"/>
</dbReference>